<organism evidence="2 3">
    <name type="scientific">Mycoplasma haematolamae (strain Purdue)</name>
    <dbReference type="NCBI Taxonomy" id="1212765"/>
    <lineage>
        <taxon>Bacteria</taxon>
        <taxon>Bacillati</taxon>
        <taxon>Mycoplasmatota</taxon>
        <taxon>Mollicutes</taxon>
        <taxon>Mycoplasmataceae</taxon>
        <taxon>Mycoplasma</taxon>
    </lineage>
</organism>
<proteinExistence type="predicted"/>
<sequence>MIGKALAAKIGVPFLSLGGLCGGGYLVISPYLISTSDPVNKENKVEGWEAAFKVSGSETQSKLVCLDSSLEKGKNQKHGLRLLQISEKSAEVSCVVSESDQSSQLKVVKVKEEKAYEEIEEKDGKISGLSCNSYDSFPYKLFQCSCSSETLKMSSENNQKIIFTIEESTN</sequence>
<gene>
    <name evidence="2" type="ordered locus">MHLP_00890</name>
</gene>
<keyword evidence="1" id="KW-0812">Transmembrane</keyword>
<dbReference type="AlphaFoldDB" id="I7BIV5"/>
<evidence type="ECO:0000313" key="3">
    <source>
        <dbReference type="Proteomes" id="UP000006502"/>
    </source>
</evidence>
<accession>I7BIV5</accession>
<keyword evidence="3" id="KW-1185">Reference proteome</keyword>
<dbReference type="Proteomes" id="UP000006502">
    <property type="component" value="Chromosome"/>
</dbReference>
<keyword evidence="1" id="KW-1133">Transmembrane helix</keyword>
<name>I7BIV5_MYCHA</name>
<dbReference type="STRING" id="1212765.MHLP_00890"/>
<protein>
    <submittedName>
        <fullName evidence="2">Uncharacterized protein</fullName>
    </submittedName>
</protein>
<reference evidence="2 3" key="1">
    <citation type="journal article" date="2012" name="J. Bacteriol.">
        <title>Genome Sequence of "Candidatus Mycoplasma haemolamae" Strain Purdue, a Red Blood Cell Pathogen of Alpacas (Vicugna pacos) and Llamas (Lama glama).</title>
        <authorList>
            <person name="Guimaraes A.M."/>
            <person name="Toth B."/>
            <person name="Santos A.P."/>
            <person name="do Nascimento N.C."/>
            <person name="Kritchevsky J.E."/>
            <person name="Messick J.B."/>
        </authorList>
    </citation>
    <scope>NUCLEOTIDE SEQUENCE [LARGE SCALE GENOMIC DNA]</scope>
    <source>
        <strain evidence="2 3">Purdue</strain>
    </source>
</reference>
<evidence type="ECO:0000313" key="2">
    <source>
        <dbReference type="EMBL" id="AFO51758.1"/>
    </source>
</evidence>
<reference evidence="3" key="2">
    <citation type="submission" date="2012-07" db="EMBL/GenBank/DDBJ databases">
        <title>Complete genome sequence of 'Candidatus Mycoplasma haemolamae'.</title>
        <authorList>
            <person name="Guimaraes A.M.S."/>
            <person name="Toth B."/>
            <person name="Santos A.P."/>
            <person name="Nascimento N.C."/>
            <person name="Sojka J.E."/>
            <person name="Messick J.B."/>
        </authorList>
    </citation>
    <scope>NUCLEOTIDE SEQUENCE [LARGE SCALE GENOMIC DNA]</scope>
    <source>
        <strain evidence="3">Purdue</strain>
    </source>
</reference>
<evidence type="ECO:0000256" key="1">
    <source>
        <dbReference type="SAM" id="Phobius"/>
    </source>
</evidence>
<keyword evidence="1" id="KW-0472">Membrane</keyword>
<dbReference type="KEGG" id="mhl:MHLP_00890"/>
<dbReference type="EMBL" id="CP003731">
    <property type="protein sequence ID" value="AFO51758.1"/>
    <property type="molecule type" value="Genomic_DNA"/>
</dbReference>
<feature type="transmembrane region" description="Helical" evidence="1">
    <location>
        <begin position="12"/>
        <end position="33"/>
    </location>
</feature>
<dbReference type="PATRIC" id="fig|1212765.3.peg.203"/>
<dbReference type="HOGENOM" id="CLU_133212_0_0_14"/>